<keyword evidence="2" id="KW-1185">Reference proteome</keyword>
<organism evidence="1 2">
    <name type="scientific">Eretmocerus hayati</name>
    <dbReference type="NCBI Taxonomy" id="131215"/>
    <lineage>
        <taxon>Eukaryota</taxon>
        <taxon>Metazoa</taxon>
        <taxon>Ecdysozoa</taxon>
        <taxon>Arthropoda</taxon>
        <taxon>Hexapoda</taxon>
        <taxon>Insecta</taxon>
        <taxon>Pterygota</taxon>
        <taxon>Neoptera</taxon>
        <taxon>Endopterygota</taxon>
        <taxon>Hymenoptera</taxon>
        <taxon>Apocrita</taxon>
        <taxon>Proctotrupomorpha</taxon>
        <taxon>Chalcidoidea</taxon>
        <taxon>Aphelinidae</taxon>
        <taxon>Aphelininae</taxon>
        <taxon>Eretmocerus</taxon>
    </lineage>
</organism>
<name>A0ACC2NDW2_9HYME</name>
<evidence type="ECO:0000313" key="2">
    <source>
        <dbReference type="Proteomes" id="UP001239111"/>
    </source>
</evidence>
<protein>
    <submittedName>
        <fullName evidence="1">Uncharacterized protein</fullName>
    </submittedName>
</protein>
<dbReference type="Proteomes" id="UP001239111">
    <property type="component" value="Chromosome 3"/>
</dbReference>
<evidence type="ECO:0000313" key="1">
    <source>
        <dbReference type="EMBL" id="KAJ8669370.1"/>
    </source>
</evidence>
<sequence>MATIPYQFIMQFAVMLCLWGSCKAEPIFGKDVYPVDHFNEYPHIVMVTDATRIKRCTGVVVSPRHVLTAAQCLPKGWDIQQSWDLVNELAASMHIVTPPSARSASSRSFKAKSMFTYSRWARIRELPLTERLCNDIAVIEVHATDMGIAPVTMAYTEDTQSPGLEVVMTGWGATRGNISPNVVHKAKVTILSKSICESMVNGQQPQGESLIPFHLEEEFLCLAGQPNSAVASVGDFGGPVFDQYGRLVGILSKRCPQVKHNWLNSSPVNLALRVSRYREFIQDAIVENEISRF</sequence>
<accession>A0ACC2NDW2</accession>
<gene>
    <name evidence="1" type="ORF">QAD02_000629</name>
</gene>
<reference evidence="1" key="1">
    <citation type="submission" date="2023-04" db="EMBL/GenBank/DDBJ databases">
        <title>A chromosome-level genome assembly of the parasitoid wasp Eretmocerus hayati.</title>
        <authorList>
            <person name="Zhong Y."/>
            <person name="Liu S."/>
            <person name="Liu Y."/>
        </authorList>
    </citation>
    <scope>NUCLEOTIDE SEQUENCE</scope>
    <source>
        <strain evidence="1">ZJU_SS_LIU_2023</strain>
    </source>
</reference>
<comment type="caution">
    <text evidence="1">The sequence shown here is derived from an EMBL/GenBank/DDBJ whole genome shotgun (WGS) entry which is preliminary data.</text>
</comment>
<proteinExistence type="predicted"/>
<dbReference type="EMBL" id="CM056743">
    <property type="protein sequence ID" value="KAJ8669370.1"/>
    <property type="molecule type" value="Genomic_DNA"/>
</dbReference>